<dbReference type="Pfam" id="PF00009">
    <property type="entry name" value="GTP_EFTU"/>
    <property type="match status" value="1"/>
</dbReference>
<dbReference type="InterPro" id="IPR009022">
    <property type="entry name" value="EFG_III"/>
</dbReference>
<dbReference type="InterPro" id="IPR035647">
    <property type="entry name" value="EFG_III/V"/>
</dbReference>
<dbReference type="GO" id="GO:0005525">
    <property type="term" value="F:GTP binding"/>
    <property type="evidence" value="ECO:0007669"/>
    <property type="project" value="UniProtKB-KW"/>
</dbReference>
<dbReference type="OrthoDB" id="9804431at2"/>
<dbReference type="Gene3D" id="2.40.30.10">
    <property type="entry name" value="Translation factors"/>
    <property type="match status" value="1"/>
</dbReference>
<evidence type="ECO:0000256" key="4">
    <source>
        <dbReference type="ARBA" id="ARBA00023134"/>
    </source>
</evidence>
<dbReference type="InterPro" id="IPR009000">
    <property type="entry name" value="Transl_B-barrel_sf"/>
</dbReference>
<dbReference type="PRINTS" id="PR01037">
    <property type="entry name" value="TCRTETOQM"/>
</dbReference>
<gene>
    <name evidence="7" type="primary">fusA_2</name>
    <name evidence="7" type="ORF">L21SP3_01598</name>
</gene>
<dbReference type="PRINTS" id="PR00315">
    <property type="entry name" value="ELONGATNFCT"/>
</dbReference>
<dbReference type="NCBIfam" id="NF009891">
    <property type="entry name" value="PRK13351.1-1"/>
    <property type="match status" value="1"/>
</dbReference>
<dbReference type="CDD" id="cd01434">
    <property type="entry name" value="EFG_mtEFG1_IV"/>
    <property type="match status" value="1"/>
</dbReference>
<evidence type="ECO:0000256" key="3">
    <source>
        <dbReference type="ARBA" id="ARBA00022768"/>
    </source>
</evidence>
<dbReference type="SUPFAM" id="SSF54211">
    <property type="entry name" value="Ribosomal protein S5 domain 2-like"/>
    <property type="match status" value="1"/>
</dbReference>
<dbReference type="PANTHER" id="PTHR43261">
    <property type="entry name" value="TRANSLATION ELONGATION FACTOR G-RELATED"/>
    <property type="match status" value="1"/>
</dbReference>
<protein>
    <recommendedName>
        <fullName evidence="1">Elongation factor G</fullName>
    </recommendedName>
</protein>
<dbReference type="SMART" id="SM00838">
    <property type="entry name" value="EFG_C"/>
    <property type="match status" value="1"/>
</dbReference>
<dbReference type="InterPro" id="IPR005517">
    <property type="entry name" value="Transl_elong_EFG/EF2_IV"/>
</dbReference>
<keyword evidence="8" id="KW-1185">Reference proteome</keyword>
<dbReference type="InterPro" id="IPR014721">
    <property type="entry name" value="Ribsml_uS5_D2-typ_fold_subgr"/>
</dbReference>
<dbReference type="InterPro" id="IPR020568">
    <property type="entry name" value="Ribosomal_Su5_D2-typ_SF"/>
</dbReference>
<feature type="domain" description="Tr-type G" evidence="6">
    <location>
        <begin position="5"/>
        <end position="259"/>
    </location>
</feature>
<dbReference type="SUPFAM" id="SSF50447">
    <property type="entry name" value="Translation proteins"/>
    <property type="match status" value="1"/>
</dbReference>
<dbReference type="PANTHER" id="PTHR43261:SF6">
    <property type="entry name" value="ELONGATION FACTOR G-LIKE PROTEIN"/>
    <property type="match status" value="1"/>
</dbReference>
<dbReference type="RefSeq" id="WP_161488149.1">
    <property type="nucleotide sequence ID" value="NZ_CP019633.1"/>
</dbReference>
<dbReference type="InterPro" id="IPR053905">
    <property type="entry name" value="EF-G-like_DII"/>
</dbReference>
<dbReference type="Gene3D" id="3.30.70.870">
    <property type="entry name" value="Elongation Factor G (Translational Gtpase), domain 3"/>
    <property type="match status" value="1"/>
</dbReference>
<comment type="function">
    <text evidence="5">Catalyzes the GTP-dependent ribosomal translocation step during translation elongation. During this step, the ribosome changes from the pre-translocational (PRE) to the post-translocational (POST) state as the newly formed A-site-bound peptidyl-tRNA and P-site-bound deacylated tRNA move to the P and E sites, respectively. Catalyzes the coordinated movement of the two tRNA molecules, the mRNA and conformational changes in the ribosome.</text>
</comment>
<dbReference type="SUPFAM" id="SSF52540">
    <property type="entry name" value="P-loop containing nucleoside triphosphate hydrolases"/>
    <property type="match status" value="1"/>
</dbReference>
<organism evidence="7 8">
    <name type="scientific">Sedimentisphaera cyanobacteriorum</name>
    <dbReference type="NCBI Taxonomy" id="1940790"/>
    <lineage>
        <taxon>Bacteria</taxon>
        <taxon>Pseudomonadati</taxon>
        <taxon>Planctomycetota</taxon>
        <taxon>Phycisphaerae</taxon>
        <taxon>Sedimentisphaerales</taxon>
        <taxon>Sedimentisphaeraceae</taxon>
        <taxon>Sedimentisphaera</taxon>
    </lineage>
</organism>
<dbReference type="SUPFAM" id="SSF54980">
    <property type="entry name" value="EF-G C-terminal domain-like"/>
    <property type="match status" value="2"/>
</dbReference>
<dbReference type="FunFam" id="3.30.70.240:FF:000001">
    <property type="entry name" value="Elongation factor G"/>
    <property type="match status" value="1"/>
</dbReference>
<evidence type="ECO:0000256" key="1">
    <source>
        <dbReference type="ARBA" id="ARBA00017872"/>
    </source>
</evidence>
<proteinExistence type="predicted"/>
<dbReference type="Pfam" id="PF14492">
    <property type="entry name" value="EFG_III"/>
    <property type="match status" value="1"/>
</dbReference>
<accession>A0A1Q2HR88</accession>
<evidence type="ECO:0000259" key="6">
    <source>
        <dbReference type="PROSITE" id="PS51722"/>
    </source>
</evidence>
<dbReference type="Pfam" id="PF03764">
    <property type="entry name" value="EFG_IV"/>
    <property type="match status" value="1"/>
</dbReference>
<dbReference type="Gene3D" id="3.40.50.300">
    <property type="entry name" value="P-loop containing nucleotide triphosphate hydrolases"/>
    <property type="match status" value="1"/>
</dbReference>
<dbReference type="InterPro" id="IPR047872">
    <property type="entry name" value="EFG_IV"/>
</dbReference>
<dbReference type="InterPro" id="IPR027417">
    <property type="entry name" value="P-loop_NTPase"/>
</dbReference>
<dbReference type="Gene3D" id="3.30.70.240">
    <property type="match status" value="1"/>
</dbReference>
<dbReference type="GO" id="GO:0003924">
    <property type="term" value="F:GTPase activity"/>
    <property type="evidence" value="ECO:0007669"/>
    <property type="project" value="InterPro"/>
</dbReference>
<evidence type="ECO:0000256" key="2">
    <source>
        <dbReference type="ARBA" id="ARBA00022741"/>
    </source>
</evidence>
<dbReference type="STRING" id="1940790.L21SP3_01598"/>
<dbReference type="AlphaFoldDB" id="A0A1Q2HR88"/>
<dbReference type="Proteomes" id="UP000188273">
    <property type="component" value="Chromosome"/>
</dbReference>
<dbReference type="NCBIfam" id="TIGR00231">
    <property type="entry name" value="small_GTP"/>
    <property type="match status" value="1"/>
</dbReference>
<dbReference type="PROSITE" id="PS51722">
    <property type="entry name" value="G_TR_2"/>
    <property type="match status" value="1"/>
</dbReference>
<dbReference type="CDD" id="cd16262">
    <property type="entry name" value="EFG_III"/>
    <property type="match status" value="1"/>
</dbReference>
<dbReference type="InterPro" id="IPR005225">
    <property type="entry name" value="Small_GTP-bd"/>
</dbReference>
<dbReference type="InterPro" id="IPR000795">
    <property type="entry name" value="T_Tr_GTP-bd_dom"/>
</dbReference>
<dbReference type="Gene3D" id="3.30.230.10">
    <property type="match status" value="1"/>
</dbReference>
<keyword evidence="4" id="KW-0342">GTP-binding</keyword>
<name>A0A1Q2HR88_9BACT</name>
<dbReference type="EMBL" id="CP019633">
    <property type="protein sequence ID" value="AQQ09784.1"/>
    <property type="molecule type" value="Genomic_DNA"/>
</dbReference>
<dbReference type="InterPro" id="IPR035649">
    <property type="entry name" value="EFG_V"/>
</dbReference>
<dbReference type="SMART" id="SM00889">
    <property type="entry name" value="EFG_IV"/>
    <property type="match status" value="1"/>
</dbReference>
<dbReference type="Pfam" id="PF22042">
    <property type="entry name" value="EF-G_D2"/>
    <property type="match status" value="1"/>
</dbReference>
<dbReference type="KEGG" id="pbu:L21SP3_01598"/>
<dbReference type="Pfam" id="PF00679">
    <property type="entry name" value="EFG_C"/>
    <property type="match status" value="1"/>
</dbReference>
<dbReference type="GO" id="GO:0003746">
    <property type="term" value="F:translation elongation factor activity"/>
    <property type="evidence" value="ECO:0007669"/>
    <property type="project" value="UniProtKB-KW"/>
</dbReference>
<dbReference type="GO" id="GO:0032790">
    <property type="term" value="P:ribosome disassembly"/>
    <property type="evidence" value="ECO:0007669"/>
    <property type="project" value="TreeGrafter"/>
</dbReference>
<dbReference type="CDD" id="cd03713">
    <property type="entry name" value="EFG_mtEFG_C"/>
    <property type="match status" value="1"/>
</dbReference>
<dbReference type="InterPro" id="IPR041095">
    <property type="entry name" value="EFG_II"/>
</dbReference>
<dbReference type="InterPro" id="IPR000640">
    <property type="entry name" value="EFG_V-like"/>
</dbReference>
<evidence type="ECO:0000256" key="5">
    <source>
        <dbReference type="ARBA" id="ARBA00024731"/>
    </source>
</evidence>
<evidence type="ECO:0000313" key="8">
    <source>
        <dbReference type="Proteomes" id="UP000188273"/>
    </source>
</evidence>
<reference evidence="8" key="1">
    <citation type="submission" date="2017-02" db="EMBL/GenBank/DDBJ databases">
        <title>Comparative genomics and description of representatives of a novel lineage of planctomycetes thriving in anoxic sediments.</title>
        <authorList>
            <person name="Spring S."/>
            <person name="Bunk B."/>
            <person name="Sproer C."/>
            <person name="Klenk H.-P."/>
        </authorList>
    </citation>
    <scope>NUCLEOTIDE SEQUENCE [LARGE SCALE GENOMIC DNA]</scope>
    <source>
        <strain evidence="8">L21-RPul-D3</strain>
    </source>
</reference>
<sequence>MAKVSDIKNVVLLGHGSSGKTTLVEAALHKTGQINRHGTIEEKNTVCDYDDEEKEIQHSIQSAIAHTDYKGKQINFIDCPGYPGFLGGALSSLSAAETALIVVNASNGIEVNTRRMYKAADQAGLCKIIVVNKLDHDDAECAELVEQIQQTFGTECRCANLPTLDHKSVIDCVSNDQGESFITAEDAHTQLVESIIECDDDLMEAYLGGEEISKQKVEEVFVKAMLEGSVVPIVFTSAKNEAGIEELLEVIYESAPSPDQAKPAVLTDGENKTELKADPEGPLAGLVFKVGTDPKTHMKYSFIRLFSGTIKSDTQMHCNDEKKALRPGHILRPQGAETDEIESASAGDIICLAKIDDLKYGDLIHDGKVSGSFELTELPLPMFALALEPASKGDETKIGVALERLCEGDPCFAEGHDPNTKELVIKGLGEMHLKVMLSKMEKIYKVHVNTKPPKIPYKETITAKAEGHYRHKKQSGGAGQFGEVYLRVEPGERDQEPSLSYSWDIFGGSIPSQFETPVVKGIEDVMESGVTAGFPMQDIKVSIYDGKHHPVDSKEVAFRAAGKGAFIDAVQKAKPCLLEPVVDMEITVPTEFIGDVTGDISGKRGRVQGQEMLSGDMASVKALVPLSEVANYDGQLKSMTGGQGSYSMELSHYDVVPPNVQQKVIEKYKAEEEKE</sequence>
<keyword evidence="3" id="KW-0251">Elongation factor</keyword>
<dbReference type="NCBIfam" id="NF009381">
    <property type="entry name" value="PRK12740.1-5"/>
    <property type="match status" value="1"/>
</dbReference>
<keyword evidence="2" id="KW-0547">Nucleotide-binding</keyword>
<evidence type="ECO:0000313" key="7">
    <source>
        <dbReference type="EMBL" id="AQQ09784.1"/>
    </source>
</evidence>
<keyword evidence="3" id="KW-0648">Protein biosynthesis</keyword>